<dbReference type="EMBL" id="UYRV01025834">
    <property type="protein sequence ID" value="VDK78221.1"/>
    <property type="molecule type" value="Genomic_DNA"/>
</dbReference>
<sequence length="152" mass="17015">MEATTQAITTTTEDMVETMPTMAPIRTTTEETEMQMPTQRPEKNMLVRNFVAYSVPPSILKKNRTMAMTKIAISKKKNVEKDYDLSRQAEVDLERLIAQLKQQEAVDLIEEHPAAATIDLPRAVISGRRIRPGNSNARLVPLSGTARLHVGQ</sequence>
<dbReference type="AlphaFoldDB" id="A0A3P6ULR0"/>
<accession>A0A3P6ULR0</accession>
<organism evidence="1 2">
    <name type="scientific">Cylicostephanus goldi</name>
    <name type="common">Nematode worm</name>
    <dbReference type="NCBI Taxonomy" id="71465"/>
    <lineage>
        <taxon>Eukaryota</taxon>
        <taxon>Metazoa</taxon>
        <taxon>Ecdysozoa</taxon>
        <taxon>Nematoda</taxon>
        <taxon>Chromadorea</taxon>
        <taxon>Rhabditida</taxon>
        <taxon>Rhabditina</taxon>
        <taxon>Rhabditomorpha</taxon>
        <taxon>Strongyloidea</taxon>
        <taxon>Strongylidae</taxon>
        <taxon>Cylicostephanus</taxon>
    </lineage>
</organism>
<reference evidence="1 2" key="1">
    <citation type="submission" date="2018-11" db="EMBL/GenBank/DDBJ databases">
        <authorList>
            <consortium name="Pathogen Informatics"/>
        </authorList>
    </citation>
    <scope>NUCLEOTIDE SEQUENCE [LARGE SCALE GENOMIC DNA]</scope>
</reference>
<dbReference type="Proteomes" id="UP000271889">
    <property type="component" value="Unassembled WGS sequence"/>
</dbReference>
<protein>
    <submittedName>
        <fullName evidence="1">Uncharacterized protein</fullName>
    </submittedName>
</protein>
<name>A0A3P6ULR0_CYLGO</name>
<gene>
    <name evidence="1" type="ORF">CGOC_LOCUS7429</name>
</gene>
<evidence type="ECO:0000313" key="2">
    <source>
        <dbReference type="Proteomes" id="UP000271889"/>
    </source>
</evidence>
<evidence type="ECO:0000313" key="1">
    <source>
        <dbReference type="EMBL" id="VDK78221.1"/>
    </source>
</evidence>
<dbReference type="OrthoDB" id="5855375at2759"/>
<proteinExistence type="predicted"/>
<keyword evidence="2" id="KW-1185">Reference proteome</keyword>